<comment type="function">
    <text evidence="11">Lytic polysaccharide monooxygenase (LMPO) that depolymerizes crystalline and amorphous polysaccharides via the oxidation of scissile alpha- or beta-(1-4)-glycosidic bonds, yielding C1 and/or C4 oxidation products. Catalysis by LPMOs requires the reduction of the active-site copper from Cu(II) to Cu(I) by a reducing agent and H(2)O(2) or O(2) as a cosubstrate.</text>
</comment>
<comment type="catalytic activity">
    <reaction evidence="11">
        <text>[(1-&gt;4)-beta-D-glucosyl]n+m + reduced acceptor + O2 = 4-dehydro-beta-D-glucosyl-[(1-&gt;4)-beta-D-glucosyl]n-1 + [(1-&gt;4)-beta-D-glucosyl]m + acceptor + H2O.</text>
        <dbReference type="EC" id="1.14.99.56"/>
    </reaction>
</comment>
<comment type="caution">
    <text evidence="14">The sequence shown here is derived from an EMBL/GenBank/DDBJ whole genome shotgun (WGS) entry which is preliminary data.</text>
</comment>
<keyword evidence="9 11" id="KW-1015">Disulfide bond</keyword>
<dbReference type="GO" id="GO:0030245">
    <property type="term" value="P:cellulose catabolic process"/>
    <property type="evidence" value="ECO:0007669"/>
    <property type="project" value="UniProtKB-UniRule"/>
</dbReference>
<comment type="similarity">
    <text evidence="3">Belongs to the peptidase S10 family.</text>
</comment>
<dbReference type="Gene3D" id="3.40.50.1820">
    <property type="entry name" value="alpha/beta hydrolase"/>
    <property type="match status" value="1"/>
</dbReference>
<evidence type="ECO:0000256" key="8">
    <source>
        <dbReference type="ARBA" id="ARBA00022801"/>
    </source>
</evidence>
<dbReference type="Pfam" id="PF03443">
    <property type="entry name" value="AA9"/>
    <property type="match status" value="1"/>
</dbReference>
<keyword evidence="5 14" id="KW-0121">Carboxypeptidase</keyword>
<name>A0A1S9RPL4_PENBI</name>
<evidence type="ECO:0000256" key="1">
    <source>
        <dbReference type="ARBA" id="ARBA00001973"/>
    </source>
</evidence>
<evidence type="ECO:0000313" key="15">
    <source>
        <dbReference type="Proteomes" id="UP000190744"/>
    </source>
</evidence>
<dbReference type="AlphaFoldDB" id="A0A1S9RPL4"/>
<keyword evidence="11" id="KW-0136">Cellulose degradation</keyword>
<dbReference type="FunFam" id="3.40.50.1820:FF:000118">
    <property type="entry name" value="Carboxypeptidase"/>
    <property type="match status" value="1"/>
</dbReference>
<keyword evidence="6" id="KW-0645">Protease</keyword>
<evidence type="ECO:0000256" key="5">
    <source>
        <dbReference type="ARBA" id="ARBA00022645"/>
    </source>
</evidence>
<dbReference type="SUPFAM" id="SSF53474">
    <property type="entry name" value="alpha/beta-Hydrolases"/>
    <property type="match status" value="1"/>
</dbReference>
<dbReference type="InterPro" id="IPR029058">
    <property type="entry name" value="AB_hydrolase_fold"/>
</dbReference>
<evidence type="ECO:0000256" key="6">
    <source>
        <dbReference type="ARBA" id="ARBA00022670"/>
    </source>
</evidence>
<keyword evidence="8" id="KW-0378">Hydrolase</keyword>
<keyword evidence="7 12" id="KW-0732">Signal</keyword>
<evidence type="ECO:0000256" key="2">
    <source>
        <dbReference type="ARBA" id="ARBA00004613"/>
    </source>
</evidence>
<dbReference type="Proteomes" id="UP000190744">
    <property type="component" value="Unassembled WGS sequence"/>
</dbReference>
<evidence type="ECO:0000256" key="7">
    <source>
        <dbReference type="ARBA" id="ARBA00022729"/>
    </source>
</evidence>
<dbReference type="GO" id="GO:0006508">
    <property type="term" value="P:proteolysis"/>
    <property type="evidence" value="ECO:0007669"/>
    <property type="project" value="UniProtKB-KW"/>
</dbReference>
<dbReference type="GO" id="GO:0008810">
    <property type="term" value="F:cellulase activity"/>
    <property type="evidence" value="ECO:0007669"/>
    <property type="project" value="UniProtKB-UniRule"/>
</dbReference>
<dbReference type="PRINTS" id="PR00724">
    <property type="entry name" value="CRBOXYPTASEC"/>
</dbReference>
<feature type="signal peptide" evidence="12">
    <location>
        <begin position="1"/>
        <end position="20"/>
    </location>
</feature>
<dbReference type="PROSITE" id="PS00131">
    <property type="entry name" value="CARBOXYPEPT_SER_SER"/>
    <property type="match status" value="1"/>
</dbReference>
<dbReference type="PANTHER" id="PTHR33353:SF2">
    <property type="entry name" value="ENDO-BETA-1,4-GLUCANASE D"/>
    <property type="match status" value="1"/>
</dbReference>
<organism evidence="14 15">
    <name type="scientific">Penicillium brasilianum</name>
    <dbReference type="NCBI Taxonomy" id="104259"/>
    <lineage>
        <taxon>Eukaryota</taxon>
        <taxon>Fungi</taxon>
        <taxon>Dikarya</taxon>
        <taxon>Ascomycota</taxon>
        <taxon>Pezizomycotina</taxon>
        <taxon>Eurotiomycetes</taxon>
        <taxon>Eurotiomycetidae</taxon>
        <taxon>Eurotiales</taxon>
        <taxon>Aspergillaceae</taxon>
        <taxon>Penicillium</taxon>
    </lineage>
</organism>
<dbReference type="GO" id="GO:0072330">
    <property type="term" value="P:monocarboxylic acid biosynthetic process"/>
    <property type="evidence" value="ECO:0007669"/>
    <property type="project" value="UniProtKB-ARBA"/>
</dbReference>
<evidence type="ECO:0000256" key="3">
    <source>
        <dbReference type="ARBA" id="ARBA00009431"/>
    </source>
</evidence>
<comment type="domain">
    <text evidence="11">Has a modular structure: an endo-beta-1,4-glucanase catalytic module at the N-terminus, a linker rich in serines and threonines, and a C-terminal carbohydrate-binding module (CBM).</text>
</comment>
<accession>A0A1S9RPL4</accession>
<dbReference type="GO" id="GO:0030248">
    <property type="term" value="F:cellulose binding"/>
    <property type="evidence" value="ECO:0007669"/>
    <property type="project" value="UniProtKB-UniRule"/>
</dbReference>
<protein>
    <recommendedName>
        <fullName evidence="11">AA9 family lytic polysaccharide monooxygenase</fullName>
        <ecNumber evidence="11">1.14.99.56</ecNumber>
    </recommendedName>
    <alternativeName>
        <fullName evidence="11">Endo-beta-1,4-glucanase</fullName>
    </alternativeName>
    <alternativeName>
        <fullName evidence="11">Glycosyl hydrolase 61 family protein</fullName>
    </alternativeName>
</protein>
<comment type="cofactor">
    <cofactor evidence="1">
        <name>Cu(2+)</name>
        <dbReference type="ChEBI" id="CHEBI:29036"/>
    </cofactor>
</comment>
<evidence type="ECO:0000313" key="14">
    <source>
        <dbReference type="EMBL" id="OOQ87435.1"/>
    </source>
</evidence>
<dbReference type="Gene3D" id="2.70.50.70">
    <property type="match status" value="1"/>
</dbReference>
<keyword evidence="4 11" id="KW-0964">Secreted</keyword>
<dbReference type="EMBL" id="LJBN01000125">
    <property type="protein sequence ID" value="OOQ87435.1"/>
    <property type="molecule type" value="Genomic_DNA"/>
</dbReference>
<dbReference type="Pfam" id="PF00450">
    <property type="entry name" value="Peptidase_S10"/>
    <property type="match status" value="1"/>
</dbReference>
<keyword evidence="11" id="KW-0119">Carbohydrate metabolism</keyword>
<evidence type="ECO:0000256" key="12">
    <source>
        <dbReference type="SAM" id="SignalP"/>
    </source>
</evidence>
<evidence type="ECO:0000259" key="13">
    <source>
        <dbReference type="Pfam" id="PF03443"/>
    </source>
</evidence>
<sequence length="737" mass="82543">MKHFASLLGVAAVLAQSASAHYIFSKLVLNNEASKDWQYIRETTRQTIYMPTKFTKTFDNLTPNDADFRCNLGSFSNAAKTEVATVAAGDTIGMKLFYDTSIAHPGPGQVWMSKAPTGNVKEYEGDGEWFKIWEKTLCNENADLTTNAWCTWGMSQFDFQIPKDTPPGEYLVRAEHMGLHGAQVNEAEFFYSCAQVKVTGSGTGSSKTTYKIPGLYNDNMTLFNGLNLWVDNAKDVEADIAQTPIGDEPWTGGNSGSFSKSSSSASSSSSIASSPSSTSSASSAPAYNWGEMYSGFIPVRENASLFYIFQPKIGEPSDDLTIWLNGGPGCSSMQGFLQENGRFTWQPGTYKPVINEYSWVNLTNMLWVDQPVGTGFSVGTPTATDEQDVAVDFVQFLTKFQKLYNIRNFRIFMSGESYAGRYVPYISAAMLDKNDTEHFNLSGALMYDACIGQWDWIQAELPAYPFVQQHSELFNFNSSFMMELESTYQECGYEEYFDKYFTYPASEVQPPRIMNYSVCDIYNMIYFEAYDPNPCWSPYRVNQACPLLWDVLGFPTDLAYEPAPETYFNRTDVKKALHVPESVEWSLCSSESVFVGNDPGPEQQYDTSLNPTEGVLPRLIEATNRVLISNGDWDYLVITNGTLLAIQNMTWNGELGFQTRPATPINIEMPDLQWSAIFEAQDGYGGLDGPQGLMGIQHYERGLMFAETIQAGHRQAQDQGRVSYRHVQWMLGKIDRL</sequence>
<dbReference type="PANTHER" id="PTHR33353">
    <property type="entry name" value="PUTATIVE (AFU_ORTHOLOGUE AFUA_1G12560)-RELATED"/>
    <property type="match status" value="1"/>
</dbReference>
<feature type="domain" description="Auxiliary Activity family 9 catalytic" evidence="13">
    <location>
        <begin position="21"/>
        <end position="220"/>
    </location>
</feature>
<evidence type="ECO:0000256" key="9">
    <source>
        <dbReference type="ARBA" id="ARBA00023157"/>
    </source>
</evidence>
<evidence type="ECO:0000256" key="4">
    <source>
        <dbReference type="ARBA" id="ARBA00022525"/>
    </source>
</evidence>
<dbReference type="InterPro" id="IPR001563">
    <property type="entry name" value="Peptidase_S10"/>
</dbReference>
<reference evidence="15" key="1">
    <citation type="submission" date="2015-09" db="EMBL/GenBank/DDBJ databases">
        <authorList>
            <person name="Fill T.P."/>
            <person name="Baretta J.F."/>
            <person name="de Almeida L.G."/>
            <person name="Rocha M."/>
            <person name="de Souza D.H."/>
            <person name="Malavazi I."/>
            <person name="Cerdeira L.T."/>
            <person name="Hong H."/>
            <person name="Samborskyy M."/>
            <person name="de Vasconcelos A.T."/>
            <person name="Leadlay P."/>
            <person name="Rodrigues-Filho E."/>
        </authorList>
    </citation>
    <scope>NUCLEOTIDE SEQUENCE [LARGE SCALE GENOMIC DNA]</scope>
    <source>
        <strain evidence="15">LaBioMMi 136</strain>
    </source>
</reference>
<dbReference type="GO" id="GO:0017000">
    <property type="term" value="P:antibiotic biosynthetic process"/>
    <property type="evidence" value="ECO:0007669"/>
    <property type="project" value="UniProtKB-ARBA"/>
</dbReference>
<evidence type="ECO:0000256" key="11">
    <source>
        <dbReference type="RuleBase" id="RU368122"/>
    </source>
</evidence>
<gene>
    <name evidence="14" type="primary">pepF</name>
    <name evidence="14" type="ORF">PEBR_17467</name>
</gene>
<dbReference type="InterPro" id="IPR049892">
    <property type="entry name" value="AA9"/>
</dbReference>
<comment type="subcellular location">
    <subcellularLocation>
        <location evidence="2 11">Secreted</location>
    </subcellularLocation>
</comment>
<feature type="chain" id="PRO_5027907897" description="AA9 family lytic polysaccharide monooxygenase" evidence="12">
    <location>
        <begin position="21"/>
        <end position="737"/>
    </location>
</feature>
<dbReference type="CDD" id="cd21175">
    <property type="entry name" value="LPMO_AA9"/>
    <property type="match status" value="1"/>
</dbReference>
<dbReference type="GO" id="GO:0005576">
    <property type="term" value="C:extracellular region"/>
    <property type="evidence" value="ECO:0007669"/>
    <property type="project" value="UniProtKB-SubCell"/>
</dbReference>
<dbReference type="InterPro" id="IPR018202">
    <property type="entry name" value="Ser_caboxypep_ser_AS"/>
</dbReference>
<dbReference type="EC" id="1.14.99.56" evidence="11"/>
<dbReference type="InterPro" id="IPR005103">
    <property type="entry name" value="AA9_LPMO"/>
</dbReference>
<dbReference type="GO" id="GO:0004185">
    <property type="term" value="F:serine-type carboxypeptidase activity"/>
    <property type="evidence" value="ECO:0007669"/>
    <property type="project" value="InterPro"/>
</dbReference>
<proteinExistence type="inferred from homology"/>
<keyword evidence="11" id="KW-0624">Polysaccharide degradation</keyword>
<evidence type="ECO:0000256" key="10">
    <source>
        <dbReference type="ARBA" id="ARBA00023180"/>
    </source>
</evidence>
<keyword evidence="10" id="KW-0325">Glycoprotein</keyword>